<dbReference type="InterPro" id="IPR050409">
    <property type="entry name" value="E3_ubiq-protein_ligase"/>
</dbReference>
<dbReference type="EC" id="2.3.2.26" evidence="3"/>
<name>A0ABR4QKF4_9CEST</name>
<evidence type="ECO:0000256" key="8">
    <source>
        <dbReference type="SAM" id="MobiDB-lite"/>
    </source>
</evidence>
<feature type="compositionally biased region" description="Polar residues" evidence="8">
    <location>
        <begin position="1382"/>
        <end position="1402"/>
    </location>
</feature>
<dbReference type="InterPro" id="IPR025527">
    <property type="entry name" value="HUWE1/Rev1_UBM"/>
</dbReference>
<feature type="compositionally biased region" description="Basic and acidic residues" evidence="8">
    <location>
        <begin position="2358"/>
        <end position="2368"/>
    </location>
</feature>
<comment type="similarity">
    <text evidence="6">Belongs to the UPL family. TOM1/PTR1 subfamily.</text>
</comment>
<feature type="compositionally biased region" description="Low complexity" evidence="8">
    <location>
        <begin position="3318"/>
        <end position="3337"/>
    </location>
</feature>
<feature type="compositionally biased region" description="Polar residues" evidence="8">
    <location>
        <begin position="830"/>
        <end position="844"/>
    </location>
</feature>
<dbReference type="Gene3D" id="3.30.2410.10">
    <property type="entry name" value="Hect, E3 ligase catalytic domain"/>
    <property type="match status" value="1"/>
</dbReference>
<feature type="compositionally biased region" description="Gly residues" evidence="8">
    <location>
        <begin position="2274"/>
        <end position="2285"/>
    </location>
</feature>
<keyword evidence="9" id="KW-0812">Transmembrane</keyword>
<keyword evidence="4" id="KW-0808">Transferase</keyword>
<feature type="active site" description="Glycyl thioester intermediate" evidence="7">
    <location>
        <position position="4197"/>
    </location>
</feature>
<protein>
    <recommendedName>
        <fullName evidence="3">HECT-type E3 ubiquitin transferase</fullName>
        <ecNumber evidence="3">2.3.2.26</ecNumber>
    </recommendedName>
</protein>
<dbReference type="Gene3D" id="3.90.1750.10">
    <property type="entry name" value="Hect, E3 ligase catalytic domains"/>
    <property type="match status" value="1"/>
</dbReference>
<feature type="region of interest" description="Disordered" evidence="8">
    <location>
        <begin position="1382"/>
        <end position="1408"/>
    </location>
</feature>
<feature type="transmembrane region" description="Helical" evidence="9">
    <location>
        <begin position="117"/>
        <end position="139"/>
    </location>
</feature>
<feature type="region of interest" description="Disordered" evidence="8">
    <location>
        <begin position="2208"/>
        <end position="2237"/>
    </location>
</feature>
<feature type="region of interest" description="Disordered" evidence="8">
    <location>
        <begin position="830"/>
        <end position="851"/>
    </location>
</feature>
<feature type="compositionally biased region" description="Polar residues" evidence="8">
    <location>
        <begin position="3438"/>
        <end position="3455"/>
    </location>
</feature>
<evidence type="ECO:0000313" key="12">
    <source>
        <dbReference type="Proteomes" id="UP001651158"/>
    </source>
</evidence>
<dbReference type="PANTHER" id="PTHR11254:SF67">
    <property type="entry name" value="E3 UBIQUITIN-PROTEIN LIGASE HUWE1"/>
    <property type="match status" value="1"/>
</dbReference>
<dbReference type="InterPro" id="IPR010309">
    <property type="entry name" value="E3_Ub_ligase_DUF908"/>
</dbReference>
<feature type="region of interest" description="Disordered" evidence="8">
    <location>
        <begin position="2271"/>
        <end position="2368"/>
    </location>
</feature>
<dbReference type="Proteomes" id="UP001651158">
    <property type="component" value="Unassembled WGS sequence"/>
</dbReference>
<keyword evidence="9" id="KW-1133">Transmembrane helix</keyword>
<dbReference type="InterPro" id="IPR016024">
    <property type="entry name" value="ARM-type_fold"/>
</dbReference>
<dbReference type="CDD" id="cd00078">
    <property type="entry name" value="HECTc"/>
    <property type="match status" value="1"/>
</dbReference>
<feature type="domain" description="HECT" evidence="10">
    <location>
        <begin position="3892"/>
        <end position="4230"/>
    </location>
</feature>
<dbReference type="EMBL" id="JAKROA010000002">
    <property type="protein sequence ID" value="KAL5110053.1"/>
    <property type="molecule type" value="Genomic_DNA"/>
</dbReference>
<feature type="compositionally biased region" description="Low complexity" evidence="8">
    <location>
        <begin position="730"/>
        <end position="746"/>
    </location>
</feature>
<evidence type="ECO:0000256" key="9">
    <source>
        <dbReference type="SAM" id="Phobius"/>
    </source>
</evidence>
<accession>A0ABR4QKF4</accession>
<evidence type="ECO:0000256" key="7">
    <source>
        <dbReference type="PROSITE-ProRule" id="PRU00104"/>
    </source>
</evidence>
<comment type="pathway">
    <text evidence="2">Protein modification; protein ubiquitination.</text>
</comment>
<feature type="region of interest" description="Disordered" evidence="8">
    <location>
        <begin position="2645"/>
        <end position="2669"/>
    </location>
</feature>
<evidence type="ECO:0000256" key="3">
    <source>
        <dbReference type="ARBA" id="ARBA00012485"/>
    </source>
</evidence>
<dbReference type="SUPFAM" id="SSF56204">
    <property type="entry name" value="Hect, E3 ligase catalytic domain"/>
    <property type="match status" value="1"/>
</dbReference>
<dbReference type="Pfam" id="PF00632">
    <property type="entry name" value="HECT"/>
    <property type="match status" value="1"/>
</dbReference>
<organism evidence="11 12">
    <name type="scientific">Taenia crassiceps</name>
    <dbReference type="NCBI Taxonomy" id="6207"/>
    <lineage>
        <taxon>Eukaryota</taxon>
        <taxon>Metazoa</taxon>
        <taxon>Spiralia</taxon>
        <taxon>Lophotrochozoa</taxon>
        <taxon>Platyhelminthes</taxon>
        <taxon>Cestoda</taxon>
        <taxon>Eucestoda</taxon>
        <taxon>Cyclophyllidea</taxon>
        <taxon>Taeniidae</taxon>
        <taxon>Taenia</taxon>
    </lineage>
</organism>
<dbReference type="PANTHER" id="PTHR11254">
    <property type="entry name" value="HECT DOMAIN UBIQUITIN-PROTEIN LIGASE"/>
    <property type="match status" value="1"/>
</dbReference>
<dbReference type="SMART" id="SM00119">
    <property type="entry name" value="HECTc"/>
    <property type="match status" value="1"/>
</dbReference>
<feature type="region of interest" description="Disordered" evidence="8">
    <location>
        <begin position="2774"/>
        <end position="2793"/>
    </location>
</feature>
<gene>
    <name evidence="11" type="ORF">TcWFU_003079</name>
</gene>
<dbReference type="SUPFAM" id="SSF48371">
    <property type="entry name" value="ARM repeat"/>
    <property type="match status" value="2"/>
</dbReference>
<feature type="region of interest" description="Disordered" evidence="8">
    <location>
        <begin position="2995"/>
        <end position="3022"/>
    </location>
</feature>
<dbReference type="PROSITE" id="PS50237">
    <property type="entry name" value="HECT"/>
    <property type="match status" value="1"/>
</dbReference>
<comment type="caution">
    <text evidence="11">The sequence shown here is derived from an EMBL/GenBank/DDBJ whole genome shotgun (WGS) entry which is preliminary data.</text>
</comment>
<feature type="region of interest" description="Disordered" evidence="8">
    <location>
        <begin position="3541"/>
        <end position="3575"/>
    </location>
</feature>
<feature type="compositionally biased region" description="Polar residues" evidence="8">
    <location>
        <begin position="2224"/>
        <end position="2233"/>
    </location>
</feature>
<feature type="region of interest" description="Disordered" evidence="8">
    <location>
        <begin position="3318"/>
        <end position="3354"/>
    </location>
</feature>
<comment type="catalytic activity">
    <reaction evidence="1">
        <text>S-ubiquitinyl-[E2 ubiquitin-conjugating enzyme]-L-cysteine + [acceptor protein]-L-lysine = [E2 ubiquitin-conjugating enzyme]-L-cysteine + N(6)-ubiquitinyl-[acceptor protein]-L-lysine.</text>
        <dbReference type="EC" id="2.3.2.26"/>
    </reaction>
</comment>
<feature type="compositionally biased region" description="Basic and acidic residues" evidence="8">
    <location>
        <begin position="2774"/>
        <end position="2784"/>
    </location>
</feature>
<feature type="compositionally biased region" description="Acidic residues" evidence="8">
    <location>
        <begin position="2317"/>
        <end position="2357"/>
    </location>
</feature>
<evidence type="ECO:0000256" key="5">
    <source>
        <dbReference type="ARBA" id="ARBA00022786"/>
    </source>
</evidence>
<keyword evidence="12" id="KW-1185">Reference proteome</keyword>
<feature type="region of interest" description="Disordered" evidence="8">
    <location>
        <begin position="3589"/>
        <end position="3613"/>
    </location>
</feature>
<evidence type="ECO:0000256" key="4">
    <source>
        <dbReference type="ARBA" id="ARBA00022679"/>
    </source>
</evidence>
<proteinExistence type="inferred from homology"/>
<dbReference type="Gene3D" id="3.30.2160.10">
    <property type="entry name" value="Hect, E3 ligase catalytic domain"/>
    <property type="match status" value="1"/>
</dbReference>
<feature type="compositionally biased region" description="Polar residues" evidence="8">
    <location>
        <begin position="3004"/>
        <end position="3018"/>
    </location>
</feature>
<dbReference type="Pfam" id="PF06025">
    <property type="entry name" value="DUF913"/>
    <property type="match status" value="1"/>
</dbReference>
<feature type="compositionally biased region" description="Low complexity" evidence="8">
    <location>
        <begin position="2655"/>
        <end position="2665"/>
    </location>
</feature>
<dbReference type="InterPro" id="IPR035983">
    <property type="entry name" value="Hect_E3_ubiquitin_ligase"/>
</dbReference>
<dbReference type="InterPro" id="IPR010314">
    <property type="entry name" value="E3_Ub_ligase_DUF913"/>
</dbReference>
<evidence type="ECO:0000259" key="10">
    <source>
        <dbReference type="PROSITE" id="PS50237"/>
    </source>
</evidence>
<evidence type="ECO:0000256" key="1">
    <source>
        <dbReference type="ARBA" id="ARBA00000885"/>
    </source>
</evidence>
<feature type="compositionally biased region" description="Polar residues" evidence="8">
    <location>
        <begin position="2889"/>
        <end position="2906"/>
    </location>
</feature>
<dbReference type="InterPro" id="IPR000569">
    <property type="entry name" value="HECT_dom"/>
</dbReference>
<reference evidence="11 12" key="1">
    <citation type="journal article" date="2022" name="Front. Cell. Infect. Microbiol.">
        <title>The Genomes of Two Strains of Taenia crassiceps the Animal Model for the Study of Human Cysticercosis.</title>
        <authorList>
            <person name="Bobes R.J."/>
            <person name="Estrada K."/>
            <person name="Rios-Valencia D.G."/>
            <person name="Calderon-Gallegos A."/>
            <person name="de la Torre P."/>
            <person name="Carrero J.C."/>
            <person name="Sanchez-Flores A."/>
            <person name="Laclette J.P."/>
        </authorList>
    </citation>
    <scope>NUCLEOTIDE SEQUENCE [LARGE SCALE GENOMIC DNA]</scope>
    <source>
        <strain evidence="11">WFUcys</strain>
    </source>
</reference>
<keyword evidence="5 7" id="KW-0833">Ubl conjugation pathway</keyword>
<feature type="compositionally biased region" description="Low complexity" evidence="8">
    <location>
        <begin position="2871"/>
        <end position="2888"/>
    </location>
</feature>
<evidence type="ECO:0000256" key="2">
    <source>
        <dbReference type="ARBA" id="ARBA00004906"/>
    </source>
</evidence>
<sequence length="4230" mass="466429">MKIDRKKIANRCGYDQNECMLLAKRLSECSDEEFLKELRKIKVWNYGKCELGLWADILDRLDAILEDVTTKVGMWTLKVDAPGNEHLVKDVVTVLEFTSHLIEHSIYRCLYGSWSHILALFATSNMDILLAVLGLAYNFSKRSNYFSRLDPNNRSLILERLVSIAESWGGAENGFDLASCCRMDHYPPNAGKVTFEYYPDSELDGQPGSLSRPHVIDENFKDCAKSPSEVMEELLKTHPVPPSKQTALFARIRLAVYFSDPEKRLKCIKARLQAISTLCYTFEFDDRLIYFGLVDELVDVLQLPDGEVMSIKACALRTMTAIFNLQRLNVNLVTILESTGMANFHGALPTRIRRWIQGLVDGTCDASGGSVNQQYTIALLSFLYHLAAFEQNLSSGNAHNISLRTMNSSGILDSMLQLIAWHVPRNDCLSYVTRAVRVTDQILSSIISNRQLVLDRLVDRLDYEAELVLHPPPELAKAGTSSSQTSPLGVLNTQRSGLMKSMLNLLKRLCLEADWYEYLRTAMSGNLPIVLQKIYNNRVFHATPHLVLFAMETITNYIYTYPSSISHMQDKGVTSDILSALTENPLPQSRDFLVHLPTILRTLALNPRGRTALCSSGVLQKYVETLVSPEYLPTMRAKRLRDFLSQISYNLSIAASAVGQNNPTNNLTASQMSASLNELMRMHSDIRGIIFNSIFKCFTKIVEMGKTPASLIPATSIDNTTSGVSGGSGTNSNTATSTTVVAGTSTRSNSDIHPPVRVRHRAGSPDEDEDVDVDVDVVEEEDDEEEEEEEEGAYLDAEVEDVNMLLSGSDGAGSDVDNPHPAISISVLATPTSPEHPSISGSPNTPSANTVSTAVTTVPATTATPMEVDEEEGSQSISDFILNVSKFMERLHSFFMHVNDLTPYQLHSRAGVQMLCELLLMPGLPFDFPVSFSCATFCKSVDQLLNYMSVEDVVEPILETLEKSIQRAKNLRAGLFPAMGTNSIHKSGNSGMPTSLLLAEFNAGHTQLLHELVCISSIICVVVQIVNHLKPEMRGIFGNLWSKKEFLRDLGELYHEVLWEATILLSSIRDEQEQSFTTTTTINPDKTANTTTSSSIGVSSSSSGCGDVCGVLPDPMERSLFPPFVETLSIFKIISPPRNTSGNPSNAHHILYVSSFIINSVNELCTTLTRFCLLFPPPPRRFIMQFSNPPPQDALTASARSIILGRVALFMADRLLWQPPTPPPPPRMVNALWYSAFQLIHLFLFGTSTNRVPSIMMLKTFSMLGGIGFLFESFDDFIGNAMAALSDKETVGKVVEGWLACADRLADVSALKAEVQRLSETDFIGLDLDKYSHYLYRRILEPLCLICQSGVIEFLTKKGVEHLLSIFKNVVPVIFTPTSGIASSSQTGDESNAYLSTPTTSAEDGREKEQSGVVVAEVDAFSDILSASSTEVLGELGFTIIDFLNAFGMETTMNRIRDLLSKRPSAKLHSSLSFEASRQRSAFLRAKLFSSCLEIAKLHDGDEVLQQIADVLLSNKDGSHCVFELVRIITGGGSDHVYTTAPPTPPEHPSADVEVAMHLLALFFTRCRFVCVRAFNRYCLPNLLCQLLTGRIWPSVSSPPFRSKLLTLAALLLEQYMHMATALRLRQRHVRLYADRHSWAWFDHVAKQWHAYCPEEFRPADRAFHDGVYRFTYEERKTNVVEFYPLLFSPVERTNTRPIALLPKLPSFNTESEVPLASEVQSNLTDYERDILRDEEEVSLEPLSPTMRRYLCLALLEHFKDGRLDARCTDAFLRLLLRLAASSFDDVDTLLGGDVLCILFDFPHEAGFSLQYSAFVGHIIRQLFDDKASLTASMRQVIGQFFHGESPLLQWCHRDLFYTLSVLIPLMAKNEEVAMSLFKELSVINIPEGSLKDGVPSNTLVMSLDPAVDDPKAFPVELTDRQRGIVTVLINRILQDSRRSDTIGEDLALTGAKNANVDMKGESPPVKSSSISTHLTKSDYLRYLTDLVMTSRGVVEFVARYNVAAHQTFLNYLFNQEFRDPSSMDLTILLLETILFCSCSATQNAVIVEFKASLKYLLASSSMPTSSSDGFGKNQRIISHMRFLECALALPYPLQSTIIRHLYKRQIPADVAKLIAIVHCNVSNSVATLSVVAKVLDDLSILDRQILRRITQLEQQSKRASTSVAENHVSVVTTVADSIMHTATETTQPVASALAPSIVEIGDSVHPAPAAATTTSTPAGIRLQQRQPSTPNRHVTEEGDTWALAEDASEMEDTTVEDSNAILILDEVVVDPRTGGGSGSAGGRGIGEEEDNTDDARRIDDSYAEEGEDGDSFHDLEDGEGDEDEEDDADDGEEEDDDEEDEGGDDADTTDEIDEDERGPYEDHSIDHEVDVDDLVEAQSTDNSSSNQHNNMMITLVNEVFNVVDSAIDSISGGVGVGGSIRGTQNHRRSGGDIERGLILHFTPFGGNDSVTNWGSSTHHPVVIGGDRLYDLTGSRNSMDFHPMNQGSIFLNDPHIVGGSSGGGSVSSLNSAIRHPIISLPSQNPFTQVSEASASTGLRSVNGGLNDTTTTISLRSIRAPHPSSRRDSNAISSAVLTLYPQSHRGGGSSGGYARIAGSQAATPILVRTNLGSSIQPSTYLQAAQSSLLVGQGTMQYNTFVYDNPSSLRSNRRRTTQTSTTGLTQRRSAELSESEGDKVVWEMLTDFCEFQCYTVAESLRLAGFIGVGTTGVTAPLSLFFNMLNAYRHFVELALILCGQEIMDMVMIARHEVGVVAVRRRNEEYARRLAEYRQDMAQRHQQEHTQTEASSSSHVAAPVDEFVESISSPLGRPSATPRPDVIDSDIDSLHDEGESVQLFPTLLNSPNSPSNGRSIDEGAATAVDVVTETTASATATTSAAETAEPLAPSTSVASTSEPQAQEPASQLPQIRVPITDEEIIASMVSEGMDPSFLDALPEEMRRELMTEHQRTVRLRSQLSSMQNSMPDHVDEAFLTSLPPNIQEEVLAQVRQTAASSGAEAGAGSSNTAVTANGSSAQADGSNNNNSSFFASLPPALRHEIFTDMEDFQIDLLPAEMQHEARRLRRHMVEQTARQENRSHSHRSQNQCRPLPSRIFPAFFGPVNSPDSGDAQWRVNRSFQGRGGSHLSPLSAATLNGLQSFFTSVLSARSQGGPKPLLDHEGLTCVVALIITCSTSPSLRRNTFPTLKRLLQNLCSHQPTRVWLISTLVQIVKQLSEAPLSLPISAMPPSSSNTIFGAGFEVALGCWVRNLQPLANGLLVVHPQAANNVCFIVLDALADLAQASANHFFPLTLDSSVISVGDYEPADVRTDFWEVVTRLSRGSGSSSSSSPRKSLSISPGRLRSSAAAAPNRGRGSDLVDIATPPVDYFSHLVGLLRHPVVTSRPVLQEKLLFLLVRVVDEFFRANEPPRHGSSPRRRNGVVAGSRDLGDFSPNETVVGAQPSTAAPANNATEPGSSSTTVASLIAPLSPSVIQSLCDFVMARNSTDQSRTLATWLIILMSRANSSTRERFFHVLAIGAGELAQIIEAQLSAVIDEINQLSPASKYRRRHQRGMSANNTGGGGSGDGPSTSFGSGLQHSASMTRLPDRFGSPGTSVFVGGPSTSLAPPPPAPTGGELELASLQPLLTSRSQQSRFCRILRLMLHLSFPPDVSMQSVEALSSLWRRLSMTLDCLEETSDVNTVLLFQPLVECLCLAHASPSQTTCMNVFHTPFSGLPRRGAIGGGLASWTGIDLPISLNSGFSTEDQNIILFDGFPEIPSTAETVAATSPQIDLTRPMSPPDWTMTDATECTEKSSTSWDANSPFPNANLIAWFAEKHRVGLNHILRHYVGNISESAFTVFLSQPRCLDFDVKRRFFRQRFQSLRARSPQPRSEEEPLVVSRERIFEDTFTRLHSRGADVWKHKFVIRFQNEEGQDAGGLLREWYLLMSREIFNPNYCLFRVSPSDRVTYTINPASFINSNHLSYFRFVGRFIAKAIYDNKLLECYFTRSFYKHILGRRVRFTDLESEDYDFYKGLEYLLTHHVSELNYEITFCTEINEFGKNETRDLIENGRNIVVTEANKHEYVRLVCQERMTGAIRQQLSAFLEGFYSIIPKSLINIFNEQELELLISGLPNIDIDDLRANTTYSKYQPTSPQVEWFWQALESFDQEDRARFLQFLTGTSRVPLGGFANLEGMHGPTKFQICRAAVSSTNHLPSAHTCFNTLELPPYESYEQLRKRLLTAIRECCEGYGMA</sequence>
<feature type="compositionally biased region" description="Acidic residues" evidence="8">
    <location>
        <begin position="765"/>
        <end position="799"/>
    </location>
</feature>
<evidence type="ECO:0000256" key="6">
    <source>
        <dbReference type="ARBA" id="ARBA00034494"/>
    </source>
</evidence>
<feature type="region of interest" description="Disordered" evidence="8">
    <location>
        <begin position="2871"/>
        <end position="2907"/>
    </location>
</feature>
<feature type="compositionally biased region" description="Low complexity" evidence="8">
    <location>
        <begin position="2208"/>
        <end position="2219"/>
    </location>
</feature>
<evidence type="ECO:0000313" key="11">
    <source>
        <dbReference type="EMBL" id="KAL5110053.1"/>
    </source>
</evidence>
<dbReference type="Pfam" id="PF14377">
    <property type="entry name" value="UBM"/>
    <property type="match status" value="3"/>
</dbReference>
<dbReference type="Pfam" id="PF06012">
    <property type="entry name" value="DUF908"/>
    <property type="match status" value="1"/>
</dbReference>
<feature type="region of interest" description="Disordered" evidence="8">
    <location>
        <begin position="717"/>
        <end position="799"/>
    </location>
</feature>
<feature type="region of interest" description="Disordered" evidence="8">
    <location>
        <begin position="3403"/>
        <end position="3455"/>
    </location>
</feature>
<feature type="region of interest" description="Disordered" evidence="8">
    <location>
        <begin position="2805"/>
        <end position="2825"/>
    </location>
</feature>
<keyword evidence="9" id="KW-0472">Membrane</keyword>